<comment type="caution">
    <text evidence="2">The sequence shown here is derived from an EMBL/GenBank/DDBJ whole genome shotgun (WGS) entry which is preliminary data.</text>
</comment>
<sequence>MPILAPASTPMPTPMSASPTAASFSPVELAATYLSGPPSAAMPIPPGMSFSQTPAVKAGFFKTDREADGTPVASIAAVQEFGAVVQGRVGHPIVIPPRPFLRQTIARCRNAWVRQLADALRASLRTRAGTSSGGAGATQSSSENLQNFKTLLKTLTARASTSQALTALGHSMQADITDTIRQTHTPPNAPSTVRHKGFDNPLVETGTLQNSVSFQVDT</sequence>
<protein>
    <submittedName>
        <fullName evidence="2">Uncharacterized protein</fullName>
    </submittedName>
</protein>
<proteinExistence type="predicted"/>
<feature type="region of interest" description="Disordered" evidence="1">
    <location>
        <begin position="1"/>
        <end position="20"/>
    </location>
</feature>
<reference evidence="2 3" key="1">
    <citation type="journal article" date="2020" name="Cell Rep.">
        <title>Local necrotic cells trigger systemic immune activation via gut microbiome dysbiosis in Drosophila.</title>
        <authorList>
            <person name="Kosakamoto H."/>
            <person name="Yamauchi T."/>
            <person name="Akuzawa-Tokita Y."/>
            <person name="Nishimura K."/>
            <person name="Soga T."/>
            <person name="Murakami T."/>
            <person name="Mori H."/>
            <person name="Yamamoto K."/>
            <person name="Miyazaki R."/>
            <person name="Koto A."/>
            <person name="Miura M."/>
            <person name="Obata F."/>
        </authorList>
    </citation>
    <scope>NUCLEOTIDE SEQUENCE [LARGE SCALE GENOMIC DNA]</scope>
    <source>
        <strain evidence="2 3">Ai</strain>
    </source>
</reference>
<gene>
    <name evidence="2" type="ORF">DmAi_25680</name>
</gene>
<accession>A0A6V8IA65</accession>
<evidence type="ECO:0000256" key="1">
    <source>
        <dbReference type="SAM" id="MobiDB-lite"/>
    </source>
</evidence>
<evidence type="ECO:0000313" key="2">
    <source>
        <dbReference type="EMBL" id="GFE94509.1"/>
    </source>
</evidence>
<evidence type="ECO:0000313" key="3">
    <source>
        <dbReference type="Proteomes" id="UP000548726"/>
    </source>
</evidence>
<name>A0A6V8IA65_9PROT</name>
<dbReference type="EMBL" id="BLJP01000013">
    <property type="protein sequence ID" value="GFE94509.1"/>
    <property type="molecule type" value="Genomic_DNA"/>
</dbReference>
<organism evidence="2 3">
    <name type="scientific">Acetobacter persici</name>
    <dbReference type="NCBI Taxonomy" id="1076596"/>
    <lineage>
        <taxon>Bacteria</taxon>
        <taxon>Pseudomonadati</taxon>
        <taxon>Pseudomonadota</taxon>
        <taxon>Alphaproteobacteria</taxon>
        <taxon>Acetobacterales</taxon>
        <taxon>Acetobacteraceae</taxon>
        <taxon>Acetobacter</taxon>
    </lineage>
</organism>
<dbReference type="Proteomes" id="UP000548726">
    <property type="component" value="Unassembled WGS sequence"/>
</dbReference>
<dbReference type="AlphaFoldDB" id="A0A6V8IA65"/>
<keyword evidence="3" id="KW-1185">Reference proteome</keyword>